<dbReference type="Gene3D" id="1.10.510.10">
    <property type="entry name" value="Transferase(Phosphotransferase) domain 1"/>
    <property type="match status" value="1"/>
</dbReference>
<name>A0A1W6LPE0_9BACT</name>
<evidence type="ECO:0000256" key="4">
    <source>
        <dbReference type="ARBA" id="ARBA00022777"/>
    </source>
</evidence>
<keyword evidence="4 7" id="KW-0418">Kinase</keyword>
<dbReference type="PANTHER" id="PTHR24345:SF0">
    <property type="entry name" value="CELL CYCLE SERINE_THREONINE-PROTEIN KINASE CDC5_MSD2"/>
    <property type="match status" value="1"/>
</dbReference>
<dbReference type="KEGG" id="pbp:STSP1_02058"/>
<keyword evidence="5" id="KW-0067">ATP-binding</keyword>
<gene>
    <name evidence="7" type="primary">pknA</name>
    <name evidence="7" type="ORF">STSP1_02058</name>
</gene>
<dbReference type="RefSeq" id="WP_085756266.1">
    <property type="nucleotide sequence ID" value="NZ_CP021023.1"/>
</dbReference>
<evidence type="ECO:0000313" key="8">
    <source>
        <dbReference type="Proteomes" id="UP000193334"/>
    </source>
</evidence>
<dbReference type="Pfam" id="PF00069">
    <property type="entry name" value="Pkinase"/>
    <property type="match status" value="1"/>
</dbReference>
<dbReference type="InterPro" id="IPR000719">
    <property type="entry name" value="Prot_kinase_dom"/>
</dbReference>
<accession>A0A1W6LPE0</accession>
<keyword evidence="8" id="KW-1185">Reference proteome</keyword>
<dbReference type="EC" id="2.7.11.1" evidence="7"/>
<dbReference type="Gene3D" id="3.30.200.20">
    <property type="entry name" value="Phosphorylase Kinase, domain 1"/>
    <property type="match status" value="1"/>
</dbReference>
<evidence type="ECO:0000256" key="5">
    <source>
        <dbReference type="ARBA" id="ARBA00022840"/>
    </source>
</evidence>
<keyword evidence="3" id="KW-0547">Nucleotide-binding</keyword>
<dbReference type="GO" id="GO:0005524">
    <property type="term" value="F:ATP binding"/>
    <property type="evidence" value="ECO:0007669"/>
    <property type="project" value="UniProtKB-KW"/>
</dbReference>
<proteinExistence type="predicted"/>
<keyword evidence="1" id="KW-0723">Serine/threonine-protein kinase</keyword>
<evidence type="ECO:0000256" key="2">
    <source>
        <dbReference type="ARBA" id="ARBA00022679"/>
    </source>
</evidence>
<dbReference type="EMBL" id="CP021023">
    <property type="protein sequence ID" value="ARN57637.1"/>
    <property type="molecule type" value="Genomic_DNA"/>
</dbReference>
<dbReference type="PROSITE" id="PS00108">
    <property type="entry name" value="PROTEIN_KINASE_ST"/>
    <property type="match status" value="1"/>
</dbReference>
<evidence type="ECO:0000313" key="7">
    <source>
        <dbReference type="EMBL" id="ARN57637.1"/>
    </source>
</evidence>
<dbReference type="Proteomes" id="UP000193334">
    <property type="component" value="Chromosome"/>
</dbReference>
<reference evidence="8" key="1">
    <citation type="submission" date="2017-04" db="EMBL/GenBank/DDBJ databases">
        <title>Comparative genomics and description of representatives of a novel lineage of planctomycetes thriving in anoxic sediments.</title>
        <authorList>
            <person name="Spring S."/>
            <person name="Bunk B."/>
            <person name="Sproer C."/>
        </authorList>
    </citation>
    <scope>NUCLEOTIDE SEQUENCE [LARGE SCALE GENOMIC DNA]</scope>
    <source>
        <strain evidence="8">ST-PulAB-D4</strain>
    </source>
</reference>
<evidence type="ECO:0000256" key="3">
    <source>
        <dbReference type="ARBA" id="ARBA00022741"/>
    </source>
</evidence>
<dbReference type="CDD" id="cd14014">
    <property type="entry name" value="STKc_PknB_like"/>
    <property type="match status" value="1"/>
</dbReference>
<dbReference type="InterPro" id="IPR011009">
    <property type="entry name" value="Kinase-like_dom_sf"/>
</dbReference>
<dbReference type="PROSITE" id="PS50011">
    <property type="entry name" value="PROTEIN_KINASE_DOM"/>
    <property type="match status" value="1"/>
</dbReference>
<dbReference type="InterPro" id="IPR008271">
    <property type="entry name" value="Ser/Thr_kinase_AS"/>
</dbReference>
<organism evidence="7 8">
    <name type="scientific">Sedimentisphaera salicampi</name>
    <dbReference type="NCBI Taxonomy" id="1941349"/>
    <lineage>
        <taxon>Bacteria</taxon>
        <taxon>Pseudomonadati</taxon>
        <taxon>Planctomycetota</taxon>
        <taxon>Phycisphaerae</taxon>
        <taxon>Sedimentisphaerales</taxon>
        <taxon>Sedimentisphaeraceae</taxon>
        <taxon>Sedimentisphaera</taxon>
    </lineage>
</organism>
<keyword evidence="2 7" id="KW-0808">Transferase</keyword>
<dbReference type="GO" id="GO:0004674">
    <property type="term" value="F:protein serine/threonine kinase activity"/>
    <property type="evidence" value="ECO:0007669"/>
    <property type="project" value="UniProtKB-KW"/>
</dbReference>
<evidence type="ECO:0000259" key="6">
    <source>
        <dbReference type="PROSITE" id="PS50011"/>
    </source>
</evidence>
<dbReference type="SUPFAM" id="SSF56112">
    <property type="entry name" value="Protein kinase-like (PK-like)"/>
    <property type="match status" value="1"/>
</dbReference>
<dbReference type="PANTHER" id="PTHR24345">
    <property type="entry name" value="SERINE/THREONINE-PROTEIN KINASE PLK"/>
    <property type="match status" value="1"/>
</dbReference>
<sequence length="280" mass="31412">MRIPGFTIRKTLGTGAKSTIYEAQDNQTGDVVALKRVLVEQNDDMRFVEQVDTELKVASQIDHQYIRKCYRVIKRRKLLKTTEVLMTMELFDGLPLDSMNRLSLIDVMLIFRMAAIGLNEMHRSGFVHCDIKPNNILVNMGKGEIKIIDLGQSCPVGTVKARVQGTPDYIAPEQVRKQPITHRTDVFNLGATFYWVLTGKKVPTVLPKQNDIAAGVGFEESKKPESPSKIYRKIPMTLSNLIMDCVNANPADRPSGMHLLISRLDDMIKTVAANRNGKNA</sequence>
<dbReference type="SMART" id="SM00220">
    <property type="entry name" value="S_TKc"/>
    <property type="match status" value="1"/>
</dbReference>
<dbReference type="STRING" id="1941349.STSP1_02058"/>
<dbReference type="OrthoDB" id="9788659at2"/>
<evidence type="ECO:0000256" key="1">
    <source>
        <dbReference type="ARBA" id="ARBA00022527"/>
    </source>
</evidence>
<feature type="domain" description="Protein kinase" evidence="6">
    <location>
        <begin position="6"/>
        <end position="268"/>
    </location>
</feature>
<protein>
    <submittedName>
        <fullName evidence="7">Serine/threonine-protein kinase PknA</fullName>
        <ecNumber evidence="7">2.7.11.1</ecNumber>
    </submittedName>
</protein>
<dbReference type="AlphaFoldDB" id="A0A1W6LPE0"/>